<keyword evidence="1" id="KW-0472">Membrane</keyword>
<dbReference type="Proteomes" id="UP000255110">
    <property type="component" value="Unassembled WGS sequence"/>
</dbReference>
<protein>
    <submittedName>
        <fullName evidence="3">Uncharacterized protein</fullName>
    </submittedName>
</protein>
<dbReference type="EMBL" id="UGOY01000001">
    <property type="protein sequence ID" value="STY22852.1"/>
    <property type="molecule type" value="Genomic_DNA"/>
</dbReference>
<dbReference type="Proteomes" id="UP000054820">
    <property type="component" value="Unassembled WGS sequence"/>
</dbReference>
<feature type="transmembrane region" description="Helical" evidence="1">
    <location>
        <begin position="20"/>
        <end position="49"/>
    </location>
</feature>
<accession>A0A378LAA6</accession>
<name>A0A378LAA6_9GAMM</name>
<keyword evidence="1" id="KW-1133">Transmembrane helix</keyword>
<evidence type="ECO:0000313" key="4">
    <source>
        <dbReference type="Proteomes" id="UP000054820"/>
    </source>
</evidence>
<reference evidence="2 4" key="1">
    <citation type="submission" date="2015-11" db="EMBL/GenBank/DDBJ databases">
        <title>Genomic analysis of 38 Legionella species identifies large and diverse effector repertoires.</title>
        <authorList>
            <person name="Burstein D."/>
            <person name="Amaro F."/>
            <person name="Zusman T."/>
            <person name="Lifshitz Z."/>
            <person name="Cohen O."/>
            <person name="Gilbert J.A."/>
            <person name="Pupko T."/>
            <person name="Shuman H.A."/>
            <person name="Segal G."/>
        </authorList>
    </citation>
    <scope>NUCLEOTIDE SEQUENCE [LARGE SCALE GENOMIC DNA]</scope>
    <source>
        <strain evidence="2 4">SC-18-C9</strain>
    </source>
</reference>
<dbReference type="OrthoDB" id="5652251at2"/>
<dbReference type="EMBL" id="LNYZ01000013">
    <property type="protein sequence ID" value="KTD77542.1"/>
    <property type="molecule type" value="Genomic_DNA"/>
</dbReference>
<reference evidence="3 5" key="2">
    <citation type="submission" date="2018-06" db="EMBL/GenBank/DDBJ databases">
        <authorList>
            <consortium name="Pathogen Informatics"/>
            <person name="Doyle S."/>
        </authorList>
    </citation>
    <scope>NUCLEOTIDE SEQUENCE [LARGE SCALE GENOMIC DNA]</scope>
    <source>
        <strain evidence="3 5">NCTC11991</strain>
    </source>
</reference>
<organism evidence="3 5">
    <name type="scientific">Legionella steigerwaltii</name>
    <dbReference type="NCBI Taxonomy" id="460"/>
    <lineage>
        <taxon>Bacteria</taxon>
        <taxon>Pseudomonadati</taxon>
        <taxon>Pseudomonadota</taxon>
        <taxon>Gammaproteobacteria</taxon>
        <taxon>Legionellales</taxon>
        <taxon>Legionellaceae</taxon>
        <taxon>Legionella</taxon>
    </lineage>
</organism>
<dbReference type="AlphaFoldDB" id="A0A378LAA6"/>
<evidence type="ECO:0000313" key="2">
    <source>
        <dbReference type="EMBL" id="KTD77542.1"/>
    </source>
</evidence>
<gene>
    <name evidence="2" type="ORF">Lstg_1899</name>
    <name evidence="3" type="ORF">NCTC11991_01453</name>
</gene>
<keyword evidence="4" id="KW-1185">Reference proteome</keyword>
<sequence length="89" mass="10478">MKNMQMIHFGLKRFLRYFLIGLICSVTPMQLGGLSIVFPALILFCIILSIDDVSQYKQSVYPPTFPLSYWSICIFALFLDWIIWYFKLV</sequence>
<evidence type="ECO:0000313" key="3">
    <source>
        <dbReference type="EMBL" id="STY22852.1"/>
    </source>
</evidence>
<proteinExistence type="predicted"/>
<evidence type="ECO:0000256" key="1">
    <source>
        <dbReference type="SAM" id="Phobius"/>
    </source>
</evidence>
<evidence type="ECO:0000313" key="5">
    <source>
        <dbReference type="Proteomes" id="UP000255110"/>
    </source>
</evidence>
<feature type="transmembrane region" description="Helical" evidence="1">
    <location>
        <begin position="69"/>
        <end position="86"/>
    </location>
</feature>
<dbReference type="STRING" id="460.Lstg_1899"/>
<dbReference type="RefSeq" id="WP_058477444.1">
    <property type="nucleotide sequence ID" value="NZ_CAAAIO010000001.1"/>
</dbReference>
<keyword evidence="1" id="KW-0812">Transmembrane</keyword>